<accession>A0ABP9CSR0</accession>
<keyword evidence="2" id="KW-1185">Reference proteome</keyword>
<evidence type="ECO:0000313" key="1">
    <source>
        <dbReference type="EMBL" id="GAA4818121.1"/>
    </source>
</evidence>
<organism evidence="1 2">
    <name type="scientific">Tomitella cavernea</name>
    <dbReference type="NCBI Taxonomy" id="1387982"/>
    <lineage>
        <taxon>Bacteria</taxon>
        <taxon>Bacillati</taxon>
        <taxon>Actinomycetota</taxon>
        <taxon>Actinomycetes</taxon>
        <taxon>Mycobacteriales</taxon>
        <taxon>Tomitella</taxon>
    </lineage>
</organism>
<gene>
    <name evidence="1" type="ORF">GCM10023353_26390</name>
</gene>
<name>A0ABP9CSR0_9ACTN</name>
<dbReference type="EMBL" id="BAABKQ010000001">
    <property type="protein sequence ID" value="GAA4818121.1"/>
    <property type="molecule type" value="Genomic_DNA"/>
</dbReference>
<protein>
    <submittedName>
        <fullName evidence="1">Uncharacterized protein</fullName>
    </submittedName>
</protein>
<comment type="caution">
    <text evidence="1">The sequence shown here is derived from an EMBL/GenBank/DDBJ whole genome shotgun (WGS) entry which is preliminary data.</text>
</comment>
<evidence type="ECO:0000313" key="2">
    <source>
        <dbReference type="Proteomes" id="UP001500839"/>
    </source>
</evidence>
<dbReference type="Proteomes" id="UP001500839">
    <property type="component" value="Unassembled WGS sequence"/>
</dbReference>
<proteinExistence type="predicted"/>
<reference evidence="2" key="1">
    <citation type="journal article" date="2019" name="Int. J. Syst. Evol. Microbiol.">
        <title>The Global Catalogue of Microorganisms (GCM) 10K type strain sequencing project: providing services to taxonomists for standard genome sequencing and annotation.</title>
        <authorList>
            <consortium name="The Broad Institute Genomics Platform"/>
            <consortium name="The Broad Institute Genome Sequencing Center for Infectious Disease"/>
            <person name="Wu L."/>
            <person name="Ma J."/>
        </authorList>
    </citation>
    <scope>NUCLEOTIDE SEQUENCE [LARGE SCALE GENOMIC DNA]</scope>
    <source>
        <strain evidence="2">JCM 18542</strain>
    </source>
</reference>
<sequence>MLHDAGDVAEADVDVLDLLVTDIGEYLFGRSEHYVRLLSHDPSRCGDRVYANHGIDAVLPVSQPDVATVLHVTCPG</sequence>